<organism evidence="2 3">
    <name type="scientific">Solemya velum gill symbiont</name>
    <dbReference type="NCBI Taxonomy" id="2340"/>
    <lineage>
        <taxon>Bacteria</taxon>
        <taxon>Pseudomonadati</taxon>
        <taxon>Pseudomonadota</taxon>
        <taxon>Gammaproteobacteria</taxon>
        <taxon>sulfur-oxidizing symbionts</taxon>
    </lineage>
</organism>
<dbReference type="PROSITE" id="PS50846">
    <property type="entry name" value="HMA_2"/>
    <property type="match status" value="1"/>
</dbReference>
<dbReference type="InterPro" id="IPR006121">
    <property type="entry name" value="HMA_dom"/>
</dbReference>
<name>A0A0B0H4H5_SOVGS</name>
<dbReference type="EMBL" id="JRAA01000002">
    <property type="protein sequence ID" value="KHF25113.1"/>
    <property type="molecule type" value="Genomic_DNA"/>
</dbReference>
<dbReference type="InterPro" id="IPR021993">
    <property type="entry name" value="ATPase-cat-bd"/>
</dbReference>
<dbReference type="eggNOG" id="COG2608">
    <property type="taxonomic scope" value="Bacteria"/>
</dbReference>
<comment type="caution">
    <text evidence="2">The sequence shown here is derived from an EMBL/GenBank/DDBJ whole genome shotgun (WGS) entry which is preliminary data.</text>
</comment>
<keyword evidence="3" id="KW-1185">Reference proteome</keyword>
<dbReference type="Proteomes" id="UP000030856">
    <property type="component" value="Unassembled WGS sequence"/>
</dbReference>
<evidence type="ECO:0000313" key="3">
    <source>
        <dbReference type="Proteomes" id="UP000030856"/>
    </source>
</evidence>
<dbReference type="STRING" id="2340.JV46_05300"/>
<dbReference type="Pfam" id="PF00403">
    <property type="entry name" value="HMA"/>
    <property type="match status" value="1"/>
</dbReference>
<feature type="domain" description="HMA" evidence="1">
    <location>
        <begin position="104"/>
        <end position="170"/>
    </location>
</feature>
<dbReference type="SUPFAM" id="SSF55008">
    <property type="entry name" value="HMA, heavy metal-associated domain"/>
    <property type="match status" value="1"/>
</dbReference>
<dbReference type="AlphaFoldDB" id="A0A0B0H4H5"/>
<dbReference type="Pfam" id="PF12156">
    <property type="entry name" value="ATPase-cat_bd"/>
    <property type="match status" value="1"/>
</dbReference>
<evidence type="ECO:0000259" key="1">
    <source>
        <dbReference type="PROSITE" id="PS50846"/>
    </source>
</evidence>
<gene>
    <name evidence="2" type="ORF">JV46_05300</name>
</gene>
<dbReference type="Gene3D" id="3.30.70.100">
    <property type="match status" value="1"/>
</dbReference>
<sequence>MGGADIKPPSEVEETCFHCGLPVPDFDDPINLDVLDVERHFCCHGCEAVCSAIVGAGLEDYYKHRTTHSATADIDIVPDFLKQSDLYDRPEIQKNFVLEEGAWREASLLLENIRCPACLWLNERHLRSLDGVMDVHIDDVTQRARVKWDPQKIRLSEILTAITSIGYIAHPYDATRSKQLQKVRNRRSTERLIMQVLSVCW</sequence>
<evidence type="ECO:0000313" key="2">
    <source>
        <dbReference type="EMBL" id="KHF25113.1"/>
    </source>
</evidence>
<dbReference type="OrthoDB" id="5593491at2"/>
<reference evidence="2 3" key="1">
    <citation type="journal article" date="2014" name="BMC Genomics">
        <title>The genome of the intracellular bacterium of the coastal bivalve, Solemya velum: a blueprint for thriving in and out of symbiosis.</title>
        <authorList>
            <person name="Dmytrenko O."/>
            <person name="Russell S.L."/>
            <person name="Loo W.T."/>
            <person name="Fontanez K.M."/>
            <person name="Liao L."/>
            <person name="Roeselers G."/>
            <person name="Sharma R."/>
            <person name="Stewart F.J."/>
            <person name="Newton I.L."/>
            <person name="Woyke T."/>
            <person name="Wu D."/>
            <person name="Lang J.M."/>
            <person name="Eisen J.A."/>
            <person name="Cavanaugh C.M."/>
        </authorList>
    </citation>
    <scope>NUCLEOTIDE SEQUENCE [LARGE SCALE GENOMIC DNA]</scope>
    <source>
        <strain evidence="2 3">WH</strain>
    </source>
</reference>
<accession>A0A0B0H4H5</accession>
<proteinExistence type="predicted"/>
<dbReference type="RefSeq" id="WP_052132198.1">
    <property type="nucleotide sequence ID" value="NZ_JRAA01000002.1"/>
</dbReference>
<dbReference type="GO" id="GO:0046872">
    <property type="term" value="F:metal ion binding"/>
    <property type="evidence" value="ECO:0007669"/>
    <property type="project" value="InterPro"/>
</dbReference>
<protein>
    <recommendedName>
        <fullName evidence="1">HMA domain-containing protein</fullName>
    </recommendedName>
</protein>
<dbReference type="InterPro" id="IPR036163">
    <property type="entry name" value="HMA_dom_sf"/>
</dbReference>